<proteinExistence type="predicted"/>
<feature type="non-terminal residue" evidence="1">
    <location>
        <position position="1"/>
    </location>
</feature>
<dbReference type="SUPFAM" id="SSF49899">
    <property type="entry name" value="Concanavalin A-like lectins/glucanases"/>
    <property type="match status" value="1"/>
</dbReference>
<organism evidence="1">
    <name type="scientific">marine sediment metagenome</name>
    <dbReference type="NCBI Taxonomy" id="412755"/>
    <lineage>
        <taxon>unclassified sequences</taxon>
        <taxon>metagenomes</taxon>
        <taxon>ecological metagenomes</taxon>
    </lineage>
</organism>
<evidence type="ECO:0000313" key="1">
    <source>
        <dbReference type="EMBL" id="GAG57951.1"/>
    </source>
</evidence>
<feature type="non-terminal residue" evidence="1">
    <location>
        <position position="279"/>
    </location>
</feature>
<accession>X1AD30</accession>
<evidence type="ECO:0008006" key="2">
    <source>
        <dbReference type="Google" id="ProtNLM"/>
    </source>
</evidence>
<dbReference type="EMBL" id="BART01004865">
    <property type="protein sequence ID" value="GAG57951.1"/>
    <property type="molecule type" value="Genomic_DNA"/>
</dbReference>
<name>X1AD30_9ZZZZ</name>
<protein>
    <recommendedName>
        <fullName evidence="2">LamG-like jellyroll fold domain-containing protein</fullName>
    </recommendedName>
</protein>
<reference evidence="1" key="1">
    <citation type="journal article" date="2014" name="Front. Microbiol.">
        <title>High frequency of phylogenetically diverse reductive dehalogenase-homologous genes in deep subseafloor sedimentary metagenomes.</title>
        <authorList>
            <person name="Kawai M."/>
            <person name="Futagami T."/>
            <person name="Toyoda A."/>
            <person name="Takaki Y."/>
            <person name="Nishi S."/>
            <person name="Hori S."/>
            <person name="Arai W."/>
            <person name="Tsubouchi T."/>
            <person name="Morono Y."/>
            <person name="Uchiyama I."/>
            <person name="Ito T."/>
            <person name="Fujiyama A."/>
            <person name="Inagaki F."/>
            <person name="Takami H."/>
        </authorList>
    </citation>
    <scope>NUCLEOTIDE SEQUENCE</scope>
    <source>
        <strain evidence="1">Expedition CK06-06</strain>
    </source>
</reference>
<dbReference type="Gene3D" id="2.60.120.200">
    <property type="match status" value="1"/>
</dbReference>
<dbReference type="Pfam" id="PF13385">
    <property type="entry name" value="Laminin_G_3"/>
    <property type="match status" value="1"/>
</dbReference>
<dbReference type="AlphaFoldDB" id="X1AD30"/>
<comment type="caution">
    <text evidence="1">The sequence shown here is derived from an EMBL/GenBank/DDBJ whole genome shotgun (WGS) entry which is preliminary data.</text>
</comment>
<sequence length="279" mass="30469">GTVYLSSGATMTPHYTTDSENLVISFQTKLEDANDSFSFDFSNFKLSYSSAGTSYLYRDSTEIISSDSHPIDNLNFSNIKIISNHGRISIWIDGNLFMSGVDSLDLPPSPHDFSWESLGTGVYIDNISIVGQDKEKRLSSSSTTLILPLNEGEDDSAHDISGNGVVGDILQAEWVDGELYLDANAWIDLPTDLGYTNEVSAFAWFKAVGSPPGGYHIIFGGQELEISIPQSTGEIRTGVYTNSRYVSNHGSGLVDGNWHHLGFTFDGSCKKSYIDGQFV</sequence>
<gene>
    <name evidence="1" type="ORF">S01H4_11805</name>
</gene>
<dbReference type="InterPro" id="IPR013320">
    <property type="entry name" value="ConA-like_dom_sf"/>
</dbReference>